<dbReference type="Proteomes" id="UP001148838">
    <property type="component" value="Unassembled WGS sequence"/>
</dbReference>
<comment type="caution">
    <text evidence="1">The sequence shown here is derived from an EMBL/GenBank/DDBJ whole genome shotgun (WGS) entry which is preliminary data.</text>
</comment>
<accession>A0ABQ8SRE1</accession>
<name>A0ABQ8SRE1_PERAM</name>
<sequence length="97" mass="11450">MGLSAPKKERKMAEIQEDFYASDAFLNREWTGTNYELRHVVTKLSIDSFHHKICTLKLFHNPTSECVCELCGRECGKYYIQWCKERTKYITAYSKET</sequence>
<proteinExistence type="predicted"/>
<evidence type="ECO:0000313" key="1">
    <source>
        <dbReference type="EMBL" id="KAJ4436207.1"/>
    </source>
</evidence>
<gene>
    <name evidence="1" type="ORF">ANN_18837</name>
</gene>
<evidence type="ECO:0000313" key="2">
    <source>
        <dbReference type="Proteomes" id="UP001148838"/>
    </source>
</evidence>
<protein>
    <submittedName>
        <fullName evidence="1">Uncharacterized protein</fullName>
    </submittedName>
</protein>
<keyword evidence="2" id="KW-1185">Reference proteome</keyword>
<dbReference type="EMBL" id="JAJSOF020000023">
    <property type="protein sequence ID" value="KAJ4436207.1"/>
    <property type="molecule type" value="Genomic_DNA"/>
</dbReference>
<reference evidence="1 2" key="1">
    <citation type="journal article" date="2022" name="Allergy">
        <title>Genome assembly and annotation of Periplaneta americana reveal a comprehensive cockroach allergen profile.</title>
        <authorList>
            <person name="Wang L."/>
            <person name="Xiong Q."/>
            <person name="Saelim N."/>
            <person name="Wang L."/>
            <person name="Nong W."/>
            <person name="Wan A.T."/>
            <person name="Shi M."/>
            <person name="Liu X."/>
            <person name="Cao Q."/>
            <person name="Hui J.H.L."/>
            <person name="Sookrung N."/>
            <person name="Leung T.F."/>
            <person name="Tungtrongchitr A."/>
            <person name="Tsui S.K.W."/>
        </authorList>
    </citation>
    <scope>NUCLEOTIDE SEQUENCE [LARGE SCALE GENOMIC DNA]</scope>
    <source>
        <strain evidence="1">PWHHKU_190912</strain>
    </source>
</reference>
<organism evidence="1 2">
    <name type="scientific">Periplaneta americana</name>
    <name type="common">American cockroach</name>
    <name type="synonym">Blatta americana</name>
    <dbReference type="NCBI Taxonomy" id="6978"/>
    <lineage>
        <taxon>Eukaryota</taxon>
        <taxon>Metazoa</taxon>
        <taxon>Ecdysozoa</taxon>
        <taxon>Arthropoda</taxon>
        <taxon>Hexapoda</taxon>
        <taxon>Insecta</taxon>
        <taxon>Pterygota</taxon>
        <taxon>Neoptera</taxon>
        <taxon>Polyneoptera</taxon>
        <taxon>Dictyoptera</taxon>
        <taxon>Blattodea</taxon>
        <taxon>Blattoidea</taxon>
        <taxon>Blattidae</taxon>
        <taxon>Blattinae</taxon>
        <taxon>Periplaneta</taxon>
    </lineage>
</organism>